<evidence type="ECO:0000256" key="2">
    <source>
        <dbReference type="ARBA" id="ARBA00009840"/>
    </source>
</evidence>
<dbReference type="RefSeq" id="WP_008824874.1">
    <property type="nucleotide sequence ID" value="NZ_AFNU02000004.1"/>
</dbReference>
<keyword evidence="5" id="KW-1133">Transmembrane helix</keyword>
<dbReference type="eggNOG" id="COG1322">
    <property type="taxonomic scope" value="Bacteria"/>
</dbReference>
<dbReference type="GO" id="GO:0006310">
    <property type="term" value="P:DNA recombination"/>
    <property type="evidence" value="ECO:0007669"/>
    <property type="project" value="UniProtKB-KW"/>
</dbReference>
<keyword evidence="5" id="KW-0472">Membrane</keyword>
<protein>
    <submittedName>
        <fullName evidence="6">RmuC family protein</fullName>
    </submittedName>
</protein>
<evidence type="ECO:0000256" key="3">
    <source>
        <dbReference type="ARBA" id="ARBA00023054"/>
    </source>
</evidence>
<keyword evidence="4" id="KW-0233">DNA recombination</keyword>
<dbReference type="Proteomes" id="UP000005707">
    <property type="component" value="Unassembled WGS sequence"/>
</dbReference>
<dbReference type="AlphaFoldDB" id="F7PT43"/>
<dbReference type="EMBL" id="AFNU02000004">
    <property type="protein sequence ID" value="ERJ12544.1"/>
    <property type="molecule type" value="Genomic_DNA"/>
</dbReference>
<keyword evidence="5" id="KW-0812">Transmembrane</keyword>
<evidence type="ECO:0000256" key="4">
    <source>
        <dbReference type="ARBA" id="ARBA00023172"/>
    </source>
</evidence>
<gene>
    <name evidence="6" type="ORF">HLPCO_001530</name>
</gene>
<organism evidence="6 7">
    <name type="scientific">Haloplasma contractile SSD-17B</name>
    <dbReference type="NCBI Taxonomy" id="1033810"/>
    <lineage>
        <taxon>Bacteria</taxon>
        <taxon>Bacillati</taxon>
        <taxon>Mycoplasmatota</taxon>
        <taxon>Mollicutes</taxon>
        <taxon>Haloplasmatales</taxon>
        <taxon>Haloplasmataceae</taxon>
        <taxon>Haloplasma</taxon>
    </lineage>
</organism>
<evidence type="ECO:0000313" key="6">
    <source>
        <dbReference type="EMBL" id="ERJ12544.1"/>
    </source>
</evidence>
<keyword evidence="7" id="KW-1185">Reference proteome</keyword>
<evidence type="ECO:0000256" key="1">
    <source>
        <dbReference type="ARBA" id="ARBA00003416"/>
    </source>
</evidence>
<dbReference type="PANTHER" id="PTHR30563">
    <property type="entry name" value="DNA RECOMBINATION PROTEIN RMUC"/>
    <property type="match status" value="1"/>
</dbReference>
<dbReference type="Pfam" id="PF02646">
    <property type="entry name" value="RmuC"/>
    <property type="match status" value="1"/>
</dbReference>
<accession>F7PT43</accession>
<keyword evidence="3" id="KW-0175">Coiled coil</keyword>
<dbReference type="PANTHER" id="PTHR30563:SF0">
    <property type="entry name" value="DNA RECOMBINATION PROTEIN RMUC"/>
    <property type="match status" value="1"/>
</dbReference>
<name>F7PT43_9MOLU</name>
<dbReference type="InParanoid" id="F7PT43"/>
<reference evidence="6 7" key="2">
    <citation type="journal article" date="2013" name="PLoS ONE">
        <title>INDIGO - INtegrated Data Warehouse of MIcrobial GenOmes with Examples from the Red Sea Extremophiles.</title>
        <authorList>
            <person name="Alam I."/>
            <person name="Antunes A."/>
            <person name="Kamau A.A."/>
            <person name="Ba Alawi W."/>
            <person name="Kalkatawi M."/>
            <person name="Stingl U."/>
            <person name="Bajic V.B."/>
        </authorList>
    </citation>
    <scope>NUCLEOTIDE SEQUENCE [LARGE SCALE GENOMIC DNA]</scope>
    <source>
        <strain evidence="6 7">SSD-17B</strain>
    </source>
</reference>
<feature type="transmembrane region" description="Helical" evidence="5">
    <location>
        <begin position="6"/>
        <end position="25"/>
    </location>
</feature>
<comment type="caution">
    <text evidence="6">The sequence shown here is derived from an EMBL/GenBank/DDBJ whole genome shotgun (WGS) entry which is preliminary data.</text>
</comment>
<dbReference type="SUPFAM" id="SSF58113">
    <property type="entry name" value="Apolipoprotein A-I"/>
    <property type="match status" value="1"/>
</dbReference>
<sequence>MESILQGLNTVLLIVVIILLLISIVKKSSHRIQLNQDQLIDLSKTIESSQQEHLYKLQKSISEDFALLRENIVKNIAHYNSQTNKEMYDFQNKLYQEMEKVIKNLNDFAVYTHKELLKFQNGLNKDQNHFKDGLRKEINYHFERLNRNLDKNLEMINNKVETRLNEGLEKTHKTFNSILERLSKIDEAQKKIESLSTNIVSLQDILTDKKSRGTFGEIQLSQILSSIFGQNNQKIYENQKRLSNGSIVDVMLHTPEPLGHIAIDSKFPLENYKRMTEQTLSDSERMRAKRIFKQDLKKHIDDINSKYIIPNETATQAIMFIPAEAVFAEINAYHHDIIEYSQQKRVWITSPTTLMSLLTTVQVVLRNLERDKYTTIIHEELNKLGSEFKRYKSRWDKLSKNIDQVSKNVKELHTTSDKINHRFNSISKVDLEELNNSDYLDINN</sequence>
<evidence type="ECO:0000313" key="7">
    <source>
        <dbReference type="Proteomes" id="UP000005707"/>
    </source>
</evidence>
<comment type="function">
    <text evidence="1">Involved in DNA recombination.</text>
</comment>
<dbReference type="InterPro" id="IPR003798">
    <property type="entry name" value="DNA_recombination_RmuC"/>
</dbReference>
<comment type="similarity">
    <text evidence="2">Belongs to the RmuC family.</text>
</comment>
<proteinExistence type="inferred from homology"/>
<evidence type="ECO:0000256" key="5">
    <source>
        <dbReference type="SAM" id="Phobius"/>
    </source>
</evidence>
<dbReference type="OrthoDB" id="370725at2"/>
<dbReference type="STRING" id="1033810.HLPCO_001530"/>
<reference evidence="6 7" key="1">
    <citation type="journal article" date="2011" name="J. Bacteriol.">
        <title>Genome sequence of Haloplasma contractile, an unusual contractile bacterium from a deep-sea anoxic brine lake.</title>
        <authorList>
            <person name="Antunes A."/>
            <person name="Alam I."/>
            <person name="El Dorry H."/>
            <person name="Siam R."/>
            <person name="Robertson A."/>
            <person name="Bajic V.B."/>
            <person name="Stingl U."/>
        </authorList>
    </citation>
    <scope>NUCLEOTIDE SEQUENCE [LARGE SCALE GENOMIC DNA]</scope>
    <source>
        <strain evidence="6 7">SSD-17B</strain>
    </source>
</reference>